<gene>
    <name evidence="2" type="ORF">EWV75_12985</name>
</gene>
<proteinExistence type="predicted"/>
<dbReference type="EMBL" id="SFAT01000131">
    <property type="protein sequence ID" value="TRU95793.1"/>
    <property type="molecule type" value="Genomic_DNA"/>
</dbReference>
<dbReference type="PANTHER" id="PTHR34610">
    <property type="entry name" value="SSL7007 PROTEIN"/>
    <property type="match status" value="1"/>
</dbReference>
<dbReference type="SMART" id="SM00670">
    <property type="entry name" value="PINc"/>
    <property type="match status" value="1"/>
</dbReference>
<protein>
    <submittedName>
        <fullName evidence="2">Putative toxin-antitoxin system toxin component, PIN family</fullName>
    </submittedName>
</protein>
<evidence type="ECO:0000313" key="3">
    <source>
        <dbReference type="Proteomes" id="UP000320523"/>
    </source>
</evidence>
<dbReference type="InterPro" id="IPR002850">
    <property type="entry name" value="PIN_toxin-like"/>
</dbReference>
<dbReference type="Proteomes" id="UP000320523">
    <property type="component" value="Unassembled WGS sequence"/>
</dbReference>
<evidence type="ECO:0000259" key="1">
    <source>
        <dbReference type="SMART" id="SM00670"/>
    </source>
</evidence>
<reference evidence="2 3" key="1">
    <citation type="submission" date="2019-01" db="EMBL/GenBank/DDBJ databases">
        <title>Coherence of Microcystis species and biogeography revealed through population genomics.</title>
        <authorList>
            <person name="Perez-Carrascal O.M."/>
            <person name="Terrat Y."/>
            <person name="Giani A."/>
            <person name="Fortin N."/>
            <person name="Tromas N."/>
            <person name="Shapiro B.J."/>
        </authorList>
    </citation>
    <scope>NUCLEOTIDE SEQUENCE [LARGE SCALE GENOMIC DNA]</scope>
    <source>
        <strain evidence="2">Mw_QC_S_20081001_S30D</strain>
    </source>
</reference>
<dbReference type="Gene3D" id="3.40.50.1010">
    <property type="entry name" value="5'-nuclease"/>
    <property type="match status" value="1"/>
</dbReference>
<dbReference type="SUPFAM" id="SSF88723">
    <property type="entry name" value="PIN domain-like"/>
    <property type="match status" value="1"/>
</dbReference>
<dbReference type="Pfam" id="PF13470">
    <property type="entry name" value="PIN_3"/>
    <property type="match status" value="1"/>
</dbReference>
<accession>A0A552JJ19</accession>
<organism evidence="2 3">
    <name type="scientific">Microcystis wesenbergii Mw_QC_S_20081001_S30D</name>
    <dbReference type="NCBI Taxonomy" id="2486245"/>
    <lineage>
        <taxon>Bacteria</taxon>
        <taxon>Bacillati</taxon>
        <taxon>Cyanobacteriota</taxon>
        <taxon>Cyanophyceae</taxon>
        <taxon>Oscillatoriophycideae</taxon>
        <taxon>Chroococcales</taxon>
        <taxon>Microcystaceae</taxon>
        <taxon>Microcystis</taxon>
    </lineage>
</organism>
<feature type="domain" description="PIN" evidence="1">
    <location>
        <begin position="1"/>
        <end position="114"/>
    </location>
</feature>
<dbReference type="InterPro" id="IPR029060">
    <property type="entry name" value="PIN-like_dom_sf"/>
</dbReference>
<name>A0A552JJ19_9CHRO</name>
<dbReference type="AlphaFoldDB" id="A0A552JJ19"/>
<dbReference type="NCBIfam" id="TIGR00305">
    <property type="entry name" value="putative toxin-antitoxin system toxin component, PIN family"/>
    <property type="match status" value="1"/>
</dbReference>
<comment type="caution">
    <text evidence="2">The sequence shown here is derived from an EMBL/GenBank/DDBJ whole genome shotgun (WGS) entry which is preliminary data.</text>
</comment>
<sequence>MRVVVDTNILISFAIRPNENFERMFDFLARQGITLISDDTVAELFTVLNREKFRKYIRQDSAMDYIEWYVGISESVTVTESVIACRDPKDDKFLSLAVAGKADCIIAGDSDLLDMIAYEGIPIYRATDFLKLFCQ</sequence>
<evidence type="ECO:0000313" key="2">
    <source>
        <dbReference type="EMBL" id="TRU95793.1"/>
    </source>
</evidence>
<dbReference type="PANTHER" id="PTHR34610:SF3">
    <property type="entry name" value="SSL7007 PROTEIN"/>
    <property type="match status" value="1"/>
</dbReference>
<dbReference type="InterPro" id="IPR002716">
    <property type="entry name" value="PIN_dom"/>
</dbReference>